<evidence type="ECO:0000313" key="2">
    <source>
        <dbReference type="EMBL" id="VFJ94429.1"/>
    </source>
</evidence>
<dbReference type="AlphaFoldDB" id="A0A450UPI7"/>
<accession>A0A450UPI7</accession>
<gene>
    <name evidence="1" type="ORF">BECKLFY1418A_GA0070994_100711</name>
    <name evidence="2" type="ORF">BECKLFY1418B_GA0070995_10587</name>
</gene>
<evidence type="ECO:0000313" key="1">
    <source>
        <dbReference type="EMBL" id="VFJ89282.1"/>
    </source>
</evidence>
<proteinExistence type="predicted"/>
<dbReference type="InterPro" id="IPR007460">
    <property type="entry name" value="BrnT_toxin"/>
</dbReference>
<dbReference type="InterPro" id="IPR038573">
    <property type="entry name" value="BrnT_sf"/>
</dbReference>
<sequence>MEFEWDERKAHINEAKHGISFYEATEVFGDSYSSCVPDPDHSHDEERYLLFGISERRKYLVVSFTQNSNKLRIISARHMTRQERKAYEQ</sequence>
<dbReference type="EMBL" id="CAADFF010000058">
    <property type="protein sequence ID" value="VFJ94429.1"/>
    <property type="molecule type" value="Genomic_DNA"/>
</dbReference>
<organism evidence="2">
    <name type="scientific">Candidatus Kentrum sp. LFY</name>
    <dbReference type="NCBI Taxonomy" id="2126342"/>
    <lineage>
        <taxon>Bacteria</taxon>
        <taxon>Pseudomonadati</taxon>
        <taxon>Pseudomonadota</taxon>
        <taxon>Gammaproteobacteria</taxon>
        <taxon>Candidatus Kentrum</taxon>
    </lineage>
</organism>
<dbReference type="Gene3D" id="3.10.450.530">
    <property type="entry name" value="Ribonuclease toxin, BrnT, of type II toxin-antitoxin system"/>
    <property type="match status" value="1"/>
</dbReference>
<protein>
    <submittedName>
        <fullName evidence="2">Uncharacterized protein</fullName>
    </submittedName>
</protein>
<dbReference type="EMBL" id="CAADFH010000007">
    <property type="protein sequence ID" value="VFJ89282.1"/>
    <property type="molecule type" value="Genomic_DNA"/>
</dbReference>
<name>A0A450UPI7_9GAMM</name>
<reference evidence="2" key="1">
    <citation type="submission" date="2019-02" db="EMBL/GenBank/DDBJ databases">
        <authorList>
            <person name="Gruber-Vodicka R. H."/>
            <person name="Seah K. B. B."/>
        </authorList>
    </citation>
    <scope>NUCLEOTIDE SEQUENCE</scope>
    <source>
        <strain evidence="1">BECK_M6</strain>
        <strain evidence="2">BECK_M7</strain>
    </source>
</reference>
<dbReference type="Pfam" id="PF04365">
    <property type="entry name" value="BrnT_toxin"/>
    <property type="match status" value="1"/>
</dbReference>